<organism evidence="1 2">
    <name type="scientific">Puccinia sorghi</name>
    <dbReference type="NCBI Taxonomy" id="27349"/>
    <lineage>
        <taxon>Eukaryota</taxon>
        <taxon>Fungi</taxon>
        <taxon>Dikarya</taxon>
        <taxon>Basidiomycota</taxon>
        <taxon>Pucciniomycotina</taxon>
        <taxon>Pucciniomycetes</taxon>
        <taxon>Pucciniales</taxon>
        <taxon>Pucciniaceae</taxon>
        <taxon>Puccinia</taxon>
    </lineage>
</organism>
<name>A0A0L6V1F8_9BASI</name>
<sequence length="331" mass="38315">MLRIIIKHYFQGFHDLSWPSSYGIDDQGFPTLTQFRNDIESPLTLEWPSSHIIDGQGFPTLTIWKKYFQGVIIYRVKKIQLTSDFKELSVIHQWYFFPNMIQLPIIRAIVGAKLVVKPLPSLLRAIAVPKIAPHDLLITHHFCDRQAFPHLLSPLYQPSCLGAHQGTQFSSLHHSSCIEGDLRVSNLVLIFISFKFFQKFQPNSIPVVWSFLCFWYGLDESHMSWGVPTSHTDLHIKHTCPPSWFYVVRAILRAQDWTKELRLKNKISSTCDHIWIGHCNITMEMKGLQLWVGFLWNDVSGEQVEILKNCLQLTCRKSQEASVVPPTFLQE</sequence>
<evidence type="ECO:0000313" key="1">
    <source>
        <dbReference type="EMBL" id="KNZ54596.1"/>
    </source>
</evidence>
<accession>A0A0L6V1F8</accession>
<proteinExistence type="predicted"/>
<dbReference type="Proteomes" id="UP000037035">
    <property type="component" value="Unassembled WGS sequence"/>
</dbReference>
<dbReference type="VEuPathDB" id="FungiDB:VP01_2904g1"/>
<keyword evidence="2" id="KW-1185">Reference proteome</keyword>
<comment type="caution">
    <text evidence="1">The sequence shown here is derived from an EMBL/GenBank/DDBJ whole genome shotgun (WGS) entry which is preliminary data.</text>
</comment>
<protein>
    <submittedName>
        <fullName evidence="1">Uncharacterized protein</fullName>
    </submittedName>
</protein>
<reference evidence="1 2" key="1">
    <citation type="submission" date="2015-08" db="EMBL/GenBank/DDBJ databases">
        <title>Next Generation Sequencing and Analysis of the Genome of Puccinia sorghi L Schw, the Causal Agent of Maize Common Rust.</title>
        <authorList>
            <person name="Rochi L."/>
            <person name="Burguener G."/>
            <person name="Darino M."/>
            <person name="Turjanski A."/>
            <person name="Kreff E."/>
            <person name="Dieguez M.J."/>
            <person name="Sacco F."/>
        </authorList>
    </citation>
    <scope>NUCLEOTIDE SEQUENCE [LARGE SCALE GENOMIC DNA]</scope>
    <source>
        <strain evidence="1 2">RO10H11247</strain>
    </source>
</reference>
<gene>
    <name evidence="1" type="ORF">VP01_2904g1</name>
</gene>
<dbReference type="AlphaFoldDB" id="A0A0L6V1F8"/>
<evidence type="ECO:0000313" key="2">
    <source>
        <dbReference type="Proteomes" id="UP000037035"/>
    </source>
</evidence>
<dbReference type="EMBL" id="LAVV01007840">
    <property type="protein sequence ID" value="KNZ54596.1"/>
    <property type="molecule type" value="Genomic_DNA"/>
</dbReference>